<reference evidence="2 3" key="1">
    <citation type="submission" date="2021-03" db="EMBL/GenBank/DDBJ databases">
        <title>Whole genome shotgun sequence of Actinoplanes toevensis NBRC 105298.</title>
        <authorList>
            <person name="Komaki H."/>
            <person name="Tamura T."/>
        </authorList>
    </citation>
    <scope>NUCLEOTIDE SEQUENCE [LARGE SCALE GENOMIC DNA]</scope>
    <source>
        <strain evidence="2 3">NBRC 105298</strain>
    </source>
</reference>
<proteinExistence type="predicted"/>
<keyword evidence="3" id="KW-1185">Reference proteome</keyword>
<organism evidence="2 3">
    <name type="scientific">Paractinoplanes toevensis</name>
    <dbReference type="NCBI Taxonomy" id="571911"/>
    <lineage>
        <taxon>Bacteria</taxon>
        <taxon>Bacillati</taxon>
        <taxon>Actinomycetota</taxon>
        <taxon>Actinomycetes</taxon>
        <taxon>Micromonosporales</taxon>
        <taxon>Micromonosporaceae</taxon>
        <taxon>Paractinoplanes</taxon>
    </lineage>
</organism>
<dbReference type="AlphaFoldDB" id="A0A919W179"/>
<dbReference type="RefSeq" id="WP_213008029.1">
    <property type="nucleotide sequence ID" value="NZ_BOQN01000051.1"/>
</dbReference>
<dbReference type="InterPro" id="IPR032710">
    <property type="entry name" value="NTF2-like_dom_sf"/>
</dbReference>
<evidence type="ECO:0000313" key="2">
    <source>
        <dbReference type="EMBL" id="GIM92147.1"/>
    </source>
</evidence>
<sequence length="109" mass="11800">MDDMNSLPEPVRTYLAAAGAPDAVAGVFAPDATVTDEGRTHSGRAAIRAWREQVAAAYTYTTEVTGVRREGDDRWIVSMRLEGDFPGSVVDLDQRFTVRDGAVTDLLIA</sequence>
<evidence type="ECO:0000313" key="3">
    <source>
        <dbReference type="Proteomes" id="UP000677082"/>
    </source>
</evidence>
<dbReference type="Gene3D" id="3.10.450.50">
    <property type="match status" value="1"/>
</dbReference>
<evidence type="ECO:0000259" key="1">
    <source>
        <dbReference type="Pfam" id="PF12680"/>
    </source>
</evidence>
<dbReference type="Proteomes" id="UP000677082">
    <property type="component" value="Unassembled WGS sequence"/>
</dbReference>
<dbReference type="Pfam" id="PF12680">
    <property type="entry name" value="SnoaL_2"/>
    <property type="match status" value="1"/>
</dbReference>
<gene>
    <name evidence="2" type="ORF">Ato02nite_039400</name>
</gene>
<protein>
    <recommendedName>
        <fullName evidence="1">SnoaL-like domain-containing protein</fullName>
    </recommendedName>
</protein>
<feature type="domain" description="SnoaL-like" evidence="1">
    <location>
        <begin position="17"/>
        <end position="105"/>
    </location>
</feature>
<comment type="caution">
    <text evidence="2">The sequence shown here is derived from an EMBL/GenBank/DDBJ whole genome shotgun (WGS) entry which is preliminary data.</text>
</comment>
<accession>A0A919W179</accession>
<dbReference type="SUPFAM" id="SSF54427">
    <property type="entry name" value="NTF2-like"/>
    <property type="match status" value="1"/>
</dbReference>
<dbReference type="EMBL" id="BOQN01000051">
    <property type="protein sequence ID" value="GIM92147.1"/>
    <property type="molecule type" value="Genomic_DNA"/>
</dbReference>
<dbReference type="InterPro" id="IPR037401">
    <property type="entry name" value="SnoaL-like"/>
</dbReference>
<name>A0A919W179_9ACTN</name>